<evidence type="ECO:0000256" key="1">
    <source>
        <dbReference type="ARBA" id="ARBA00023015"/>
    </source>
</evidence>
<dbReference type="SMART" id="SM00422">
    <property type="entry name" value="HTH_MERR"/>
    <property type="match status" value="1"/>
</dbReference>
<sequence>MEHGYTVTQLADIAGISPRTLRYYDQIGLLVPRRAPDSGYRIYGKEEVDVLWQILFFRRMGLELSTIEGFIKDPAFNQLEALRAHLDHLYKEEQNLRLLIETVKKTIQMEEGKIRMTDQEKFAALKKELIEENEEKYGKEIREKYGDSTIENSNQNMLNLTSKEYYAMKELEGKILAALKDAVTSGASASDAVGRDIAMMHKEWLSYTWPSYDPKAHLGLAEMYVADERFQSYYDKELSGCAKFLRDAICAHIA</sequence>
<evidence type="ECO:0000256" key="4">
    <source>
        <dbReference type="ARBA" id="ARBA00023163"/>
    </source>
</evidence>
<dbReference type="SUPFAM" id="SSF89082">
    <property type="entry name" value="Antibiotic binding domain of TipA-like multidrug resistance regulators"/>
    <property type="match status" value="1"/>
</dbReference>
<evidence type="ECO:0000256" key="3">
    <source>
        <dbReference type="ARBA" id="ARBA00023159"/>
    </source>
</evidence>
<dbReference type="InterPro" id="IPR012925">
    <property type="entry name" value="TipAS_dom"/>
</dbReference>
<dbReference type="InterPro" id="IPR036244">
    <property type="entry name" value="TipA-like_antibiotic-bd"/>
</dbReference>
<evidence type="ECO:0000259" key="5">
    <source>
        <dbReference type="PROSITE" id="PS50937"/>
    </source>
</evidence>
<comment type="caution">
    <text evidence="6">The sequence shown here is derived from an EMBL/GenBank/DDBJ whole genome shotgun (WGS) entry which is preliminary data.</text>
</comment>
<dbReference type="RefSeq" id="WP_004605889.1">
    <property type="nucleotide sequence ID" value="NZ_AP025569.1"/>
</dbReference>
<dbReference type="PRINTS" id="PR00040">
    <property type="entry name" value="HTHMERR"/>
</dbReference>
<proteinExistence type="predicted"/>
<dbReference type="InterPro" id="IPR009061">
    <property type="entry name" value="DNA-bd_dom_put_sf"/>
</dbReference>
<dbReference type="Gene3D" id="1.10.1660.10">
    <property type="match status" value="1"/>
</dbReference>
<dbReference type="AlphaFoldDB" id="A0A844F7Q7"/>
<organism evidence="6 7">
    <name type="scientific">Clostridium scindens (strain JCM 10418 / VPI 12708)</name>
    <dbReference type="NCBI Taxonomy" id="29347"/>
    <lineage>
        <taxon>Bacteria</taxon>
        <taxon>Bacillati</taxon>
        <taxon>Bacillota</taxon>
        <taxon>Clostridia</taxon>
        <taxon>Lachnospirales</taxon>
        <taxon>Lachnospiraceae</taxon>
    </lineage>
</organism>
<dbReference type="Gene3D" id="1.10.490.50">
    <property type="entry name" value="Antibiotic binding domain of TipA-like multidrug resistance regulators"/>
    <property type="match status" value="1"/>
</dbReference>
<dbReference type="SUPFAM" id="SSF46955">
    <property type="entry name" value="Putative DNA-binding domain"/>
    <property type="match status" value="1"/>
</dbReference>
<dbReference type="GO" id="GO:0003677">
    <property type="term" value="F:DNA binding"/>
    <property type="evidence" value="ECO:0007669"/>
    <property type="project" value="UniProtKB-KW"/>
</dbReference>
<dbReference type="GO" id="GO:0003700">
    <property type="term" value="F:DNA-binding transcription factor activity"/>
    <property type="evidence" value="ECO:0007669"/>
    <property type="project" value="InterPro"/>
</dbReference>
<dbReference type="PROSITE" id="PS50937">
    <property type="entry name" value="HTH_MERR_2"/>
    <property type="match status" value="1"/>
</dbReference>
<protein>
    <submittedName>
        <fullName evidence="6">MerR family transcriptional regulator</fullName>
    </submittedName>
</protein>
<keyword evidence="2" id="KW-0238">DNA-binding</keyword>
<dbReference type="GeneID" id="62694583"/>
<evidence type="ECO:0000313" key="6">
    <source>
        <dbReference type="EMBL" id="MSS39990.1"/>
    </source>
</evidence>
<keyword evidence="3" id="KW-0010">Activator</keyword>
<accession>A0A844F7Q7</accession>
<dbReference type="Proteomes" id="UP000462363">
    <property type="component" value="Unassembled WGS sequence"/>
</dbReference>
<keyword evidence="1" id="KW-0805">Transcription regulation</keyword>
<reference evidence="6 7" key="1">
    <citation type="submission" date="2019-08" db="EMBL/GenBank/DDBJ databases">
        <title>In-depth cultivation of the pig gut microbiome towards novel bacterial diversity and tailored functional studies.</title>
        <authorList>
            <person name="Wylensek D."/>
            <person name="Hitch T.C.A."/>
            <person name="Clavel T."/>
        </authorList>
    </citation>
    <scope>NUCLEOTIDE SEQUENCE [LARGE SCALE GENOMIC DNA]</scope>
    <source>
        <strain evidence="6 7">BL-389-WT-3D</strain>
    </source>
</reference>
<dbReference type="EMBL" id="VUMB01000010">
    <property type="protein sequence ID" value="MSS39990.1"/>
    <property type="molecule type" value="Genomic_DNA"/>
</dbReference>
<dbReference type="PANTHER" id="PTHR30204:SF90">
    <property type="entry name" value="HTH-TYPE TRANSCRIPTIONAL ACTIVATOR MTA"/>
    <property type="match status" value="1"/>
</dbReference>
<dbReference type="Pfam" id="PF13411">
    <property type="entry name" value="MerR_1"/>
    <property type="match status" value="1"/>
</dbReference>
<evidence type="ECO:0000313" key="7">
    <source>
        <dbReference type="Proteomes" id="UP000462363"/>
    </source>
</evidence>
<feature type="domain" description="HTH merR-type" evidence="5">
    <location>
        <begin position="4"/>
        <end position="73"/>
    </location>
</feature>
<dbReference type="InterPro" id="IPR000551">
    <property type="entry name" value="MerR-type_HTH_dom"/>
</dbReference>
<dbReference type="InterPro" id="IPR047057">
    <property type="entry name" value="MerR_fam"/>
</dbReference>
<keyword evidence="4" id="KW-0804">Transcription</keyword>
<dbReference type="Pfam" id="PF07739">
    <property type="entry name" value="TipAS"/>
    <property type="match status" value="1"/>
</dbReference>
<gene>
    <name evidence="6" type="ORF">FYJ37_06410</name>
</gene>
<evidence type="ECO:0000256" key="2">
    <source>
        <dbReference type="ARBA" id="ARBA00023125"/>
    </source>
</evidence>
<name>A0A844F7Q7_CLOSV</name>
<dbReference type="PANTHER" id="PTHR30204">
    <property type="entry name" value="REDOX-CYCLING DRUG-SENSING TRANSCRIPTIONAL ACTIVATOR SOXR"/>
    <property type="match status" value="1"/>
</dbReference>
<dbReference type="CDD" id="cd01106">
    <property type="entry name" value="HTH_TipAL-Mta"/>
    <property type="match status" value="1"/>
</dbReference>